<dbReference type="Proteomes" id="UP001472677">
    <property type="component" value="Unassembled WGS sequence"/>
</dbReference>
<dbReference type="PANTHER" id="PTHR31321">
    <property type="entry name" value="ACYL-COA THIOESTER HYDROLASE YBHC-RELATED"/>
    <property type="match status" value="1"/>
</dbReference>
<organism evidence="11 12">
    <name type="scientific">Hibiscus sabdariffa</name>
    <name type="common">roselle</name>
    <dbReference type="NCBI Taxonomy" id="183260"/>
    <lineage>
        <taxon>Eukaryota</taxon>
        <taxon>Viridiplantae</taxon>
        <taxon>Streptophyta</taxon>
        <taxon>Embryophyta</taxon>
        <taxon>Tracheophyta</taxon>
        <taxon>Spermatophyta</taxon>
        <taxon>Magnoliopsida</taxon>
        <taxon>eudicotyledons</taxon>
        <taxon>Gunneridae</taxon>
        <taxon>Pentapetalae</taxon>
        <taxon>rosids</taxon>
        <taxon>malvids</taxon>
        <taxon>Malvales</taxon>
        <taxon>Malvaceae</taxon>
        <taxon>Malvoideae</taxon>
        <taxon>Hibiscus</taxon>
    </lineage>
</organism>
<reference evidence="11 12" key="1">
    <citation type="journal article" date="2024" name="G3 (Bethesda)">
        <title>Genome assembly of Hibiscus sabdariffa L. provides insights into metabolisms of medicinal natural products.</title>
        <authorList>
            <person name="Kim T."/>
        </authorList>
    </citation>
    <scope>NUCLEOTIDE SEQUENCE [LARGE SCALE GENOMIC DNA]</scope>
    <source>
        <strain evidence="11">TK-2024</strain>
        <tissue evidence="11">Old leaves</tissue>
    </source>
</reference>
<comment type="catalytic activity">
    <reaction evidence="6 8">
        <text>[(1-&gt;4)-alpha-D-galacturonosyl methyl ester](n) + n H2O = [(1-&gt;4)-alpha-D-galacturonosyl](n) + n methanol + n H(+)</text>
        <dbReference type="Rhea" id="RHEA:22380"/>
        <dbReference type="Rhea" id="RHEA-COMP:14570"/>
        <dbReference type="Rhea" id="RHEA-COMP:14573"/>
        <dbReference type="ChEBI" id="CHEBI:15377"/>
        <dbReference type="ChEBI" id="CHEBI:15378"/>
        <dbReference type="ChEBI" id="CHEBI:17790"/>
        <dbReference type="ChEBI" id="CHEBI:140522"/>
        <dbReference type="ChEBI" id="CHEBI:140523"/>
        <dbReference type="EC" id="3.1.1.11"/>
    </reaction>
</comment>
<dbReference type="Pfam" id="PF01095">
    <property type="entry name" value="Pectinesterase"/>
    <property type="match status" value="1"/>
</dbReference>
<feature type="domain" description="Pectinesterase catalytic" evidence="10">
    <location>
        <begin position="39"/>
        <end position="337"/>
    </location>
</feature>
<dbReference type="InterPro" id="IPR000070">
    <property type="entry name" value="Pectinesterase_cat"/>
</dbReference>
<evidence type="ECO:0000313" key="11">
    <source>
        <dbReference type="EMBL" id="KAK8497580.1"/>
    </source>
</evidence>
<evidence type="ECO:0000256" key="8">
    <source>
        <dbReference type="RuleBase" id="RU000589"/>
    </source>
</evidence>
<comment type="similarity">
    <text evidence="2">Belongs to the pectinesterase family.</text>
</comment>
<evidence type="ECO:0000256" key="2">
    <source>
        <dbReference type="ARBA" id="ARBA00008891"/>
    </source>
</evidence>
<dbReference type="Gene3D" id="2.160.20.10">
    <property type="entry name" value="Single-stranded right-handed beta-helix, Pectin lyase-like"/>
    <property type="match status" value="1"/>
</dbReference>
<evidence type="ECO:0000256" key="1">
    <source>
        <dbReference type="ARBA" id="ARBA00005184"/>
    </source>
</evidence>
<feature type="active site" evidence="7">
    <location>
        <position position="191"/>
    </location>
</feature>
<evidence type="ECO:0000256" key="6">
    <source>
        <dbReference type="ARBA" id="ARBA00047928"/>
    </source>
</evidence>
<sequence>MQCLFALIFIVLLLHSSVSEGFECKSGAGNQPKPANTIRVDQSGRGDFSSVQKAIDSVPSGNDRWRRIHVSPGIYREKVTIPVDKPCIYLEGTHRMLTIIEWNDHNETSNSATFSSFPDNIVATGISFKNFYDIPPAVVNGKIEVAPALAARIYGDKSAFYNCAFFGLQDTLWDVEGRHYFYHCYIEGAIDFIFGSGQSIYEVLHCFVLLQSCVVNLTLGKYATEYPYGYITAQGRNSSEDPSGFVFKYCAFVGSGKTYLGRAYGPYSRVIIYKSALPDMIVPAGWDAWDYVHHEENLMYVEHDCWGAGASTSGRVPWMTKLSEAQLSQFVNLSYIDKDGWIEKLPIKP</sequence>
<feature type="chain" id="PRO_5045003334" description="Pectinesterase" evidence="8">
    <location>
        <begin position="22"/>
        <end position="349"/>
    </location>
</feature>
<proteinExistence type="inferred from homology"/>
<dbReference type="PROSITE" id="PS00503">
    <property type="entry name" value="PECTINESTERASE_2"/>
    <property type="match status" value="1"/>
</dbReference>
<dbReference type="InterPro" id="IPR012334">
    <property type="entry name" value="Pectin_lyas_fold"/>
</dbReference>
<keyword evidence="4 8" id="KW-0378">Hydrolase</keyword>
<keyword evidence="5 8" id="KW-0063">Aspartyl esterase</keyword>
<dbReference type="SUPFAM" id="SSF51126">
    <property type="entry name" value="Pectin lyase-like"/>
    <property type="match status" value="1"/>
</dbReference>
<comment type="pathway">
    <text evidence="1 8">Glycan metabolism; pectin degradation; 2-dehydro-3-deoxy-D-gluconate from pectin: step 1/5.</text>
</comment>
<accession>A0ABR2AU02</accession>
<evidence type="ECO:0000256" key="4">
    <source>
        <dbReference type="ARBA" id="ARBA00022801"/>
    </source>
</evidence>
<dbReference type="PANTHER" id="PTHR31321:SF134">
    <property type="entry name" value="PECTINESTERASE"/>
    <property type="match status" value="1"/>
</dbReference>
<comment type="caution">
    <text evidence="11">The sequence shown here is derived from an EMBL/GenBank/DDBJ whole genome shotgun (WGS) entry which is preliminary data.</text>
</comment>
<name>A0ABR2AU02_9ROSI</name>
<dbReference type="InterPro" id="IPR033131">
    <property type="entry name" value="Pectinesterase_Asp_AS"/>
</dbReference>
<evidence type="ECO:0000259" key="10">
    <source>
        <dbReference type="Pfam" id="PF01095"/>
    </source>
</evidence>
<evidence type="ECO:0000256" key="3">
    <source>
        <dbReference type="ARBA" id="ARBA00013229"/>
    </source>
</evidence>
<feature type="region of interest" description="Disordered" evidence="9">
    <location>
        <begin position="25"/>
        <end position="44"/>
    </location>
</feature>
<dbReference type="EMBL" id="JBBPBM010000304">
    <property type="protein sequence ID" value="KAK8497580.1"/>
    <property type="molecule type" value="Genomic_DNA"/>
</dbReference>
<keyword evidence="8" id="KW-0732">Signal</keyword>
<evidence type="ECO:0000256" key="9">
    <source>
        <dbReference type="SAM" id="MobiDB-lite"/>
    </source>
</evidence>
<dbReference type="EC" id="3.1.1.11" evidence="3 8"/>
<evidence type="ECO:0000256" key="7">
    <source>
        <dbReference type="PROSITE-ProRule" id="PRU10040"/>
    </source>
</evidence>
<evidence type="ECO:0000256" key="5">
    <source>
        <dbReference type="ARBA" id="ARBA00023085"/>
    </source>
</evidence>
<dbReference type="InterPro" id="IPR011050">
    <property type="entry name" value="Pectin_lyase_fold/virulence"/>
</dbReference>
<keyword evidence="12" id="KW-1185">Reference proteome</keyword>
<feature type="signal peptide" evidence="8">
    <location>
        <begin position="1"/>
        <end position="21"/>
    </location>
</feature>
<gene>
    <name evidence="11" type="ORF">V6N12_037451</name>
</gene>
<protein>
    <recommendedName>
        <fullName evidence="3 8">Pectinesterase</fullName>
        <ecNumber evidence="3 8">3.1.1.11</ecNumber>
    </recommendedName>
</protein>
<evidence type="ECO:0000313" key="12">
    <source>
        <dbReference type="Proteomes" id="UP001472677"/>
    </source>
</evidence>